<evidence type="ECO:0000256" key="1">
    <source>
        <dbReference type="ARBA" id="ARBA00009013"/>
    </source>
</evidence>
<dbReference type="PANTHER" id="PTHR33495">
    <property type="entry name" value="ANTI-SIGMA FACTOR ANTAGONIST TM_1081-RELATED-RELATED"/>
    <property type="match status" value="1"/>
</dbReference>
<keyword evidence="5" id="KW-1185">Reference proteome</keyword>
<dbReference type="InterPro" id="IPR036513">
    <property type="entry name" value="STAS_dom_sf"/>
</dbReference>
<evidence type="ECO:0000313" key="4">
    <source>
        <dbReference type="EMBL" id="GAA2636992.1"/>
    </source>
</evidence>
<reference evidence="5" key="1">
    <citation type="journal article" date="2019" name="Int. J. Syst. Evol. Microbiol.">
        <title>The Global Catalogue of Microorganisms (GCM) 10K type strain sequencing project: providing services to taxonomists for standard genome sequencing and annotation.</title>
        <authorList>
            <consortium name="The Broad Institute Genomics Platform"/>
            <consortium name="The Broad Institute Genome Sequencing Center for Infectious Disease"/>
            <person name="Wu L."/>
            <person name="Ma J."/>
        </authorList>
    </citation>
    <scope>NUCLEOTIDE SEQUENCE [LARGE SCALE GENOMIC DNA]</scope>
    <source>
        <strain evidence="5">JCM 6833</strain>
    </source>
</reference>
<dbReference type="CDD" id="cd07043">
    <property type="entry name" value="STAS_anti-anti-sigma_factors"/>
    <property type="match status" value="1"/>
</dbReference>
<dbReference type="RefSeq" id="WP_344548949.1">
    <property type="nucleotide sequence ID" value="NZ_BAAATD010000021.1"/>
</dbReference>
<dbReference type="PROSITE" id="PS50801">
    <property type="entry name" value="STAS"/>
    <property type="match status" value="1"/>
</dbReference>
<dbReference type="PANTHER" id="PTHR33495:SF2">
    <property type="entry name" value="ANTI-SIGMA FACTOR ANTAGONIST TM_1081-RELATED"/>
    <property type="match status" value="1"/>
</dbReference>
<gene>
    <name evidence="4" type="ORF">GCM10010411_90440</name>
</gene>
<organism evidence="4 5">
    <name type="scientific">Actinomadura fulvescens</name>
    <dbReference type="NCBI Taxonomy" id="46160"/>
    <lineage>
        <taxon>Bacteria</taxon>
        <taxon>Bacillati</taxon>
        <taxon>Actinomycetota</taxon>
        <taxon>Actinomycetes</taxon>
        <taxon>Streptosporangiales</taxon>
        <taxon>Thermomonosporaceae</taxon>
        <taxon>Actinomadura</taxon>
    </lineage>
</organism>
<sequence>MTTGTVASTRLGAPAEVAMPTRRRPGHTIVALHGELDIAAAPALREHLVGALGHSPRLLTLDLSEVSFCDAAGLAVLIGTQRRATALGITLHLAAPNPQVTKLLRVTGLDRVLTVHHGPVPVTGSRRAA</sequence>
<dbReference type="Proteomes" id="UP001501509">
    <property type="component" value="Unassembled WGS sequence"/>
</dbReference>
<name>A0ABP6DAI3_9ACTN</name>
<proteinExistence type="inferred from homology"/>
<evidence type="ECO:0000256" key="2">
    <source>
        <dbReference type="RuleBase" id="RU003749"/>
    </source>
</evidence>
<comment type="caution">
    <text evidence="4">The sequence shown here is derived from an EMBL/GenBank/DDBJ whole genome shotgun (WGS) entry which is preliminary data.</text>
</comment>
<dbReference type="Gene3D" id="3.30.750.24">
    <property type="entry name" value="STAS domain"/>
    <property type="match status" value="1"/>
</dbReference>
<dbReference type="Pfam" id="PF01740">
    <property type="entry name" value="STAS"/>
    <property type="match status" value="1"/>
</dbReference>
<dbReference type="SUPFAM" id="SSF52091">
    <property type="entry name" value="SpoIIaa-like"/>
    <property type="match status" value="1"/>
</dbReference>
<dbReference type="InterPro" id="IPR003658">
    <property type="entry name" value="Anti-sigma_ant"/>
</dbReference>
<evidence type="ECO:0000259" key="3">
    <source>
        <dbReference type="PROSITE" id="PS50801"/>
    </source>
</evidence>
<dbReference type="EMBL" id="BAAATD010000021">
    <property type="protein sequence ID" value="GAA2636992.1"/>
    <property type="molecule type" value="Genomic_DNA"/>
</dbReference>
<dbReference type="NCBIfam" id="TIGR00377">
    <property type="entry name" value="ant_ant_sig"/>
    <property type="match status" value="1"/>
</dbReference>
<evidence type="ECO:0000313" key="5">
    <source>
        <dbReference type="Proteomes" id="UP001501509"/>
    </source>
</evidence>
<dbReference type="InterPro" id="IPR002645">
    <property type="entry name" value="STAS_dom"/>
</dbReference>
<protein>
    <recommendedName>
        <fullName evidence="2">Anti-sigma factor antagonist</fullName>
    </recommendedName>
</protein>
<accession>A0ABP6DAI3</accession>
<feature type="domain" description="STAS" evidence="3">
    <location>
        <begin position="17"/>
        <end position="129"/>
    </location>
</feature>
<comment type="similarity">
    <text evidence="1 2">Belongs to the anti-sigma-factor antagonist family.</text>
</comment>